<dbReference type="AlphaFoldDB" id="A0A922HP80"/>
<evidence type="ECO:0000313" key="2">
    <source>
        <dbReference type="Proteomes" id="UP000790347"/>
    </source>
</evidence>
<dbReference type="EMBL" id="ASGP02000007">
    <property type="protein sequence ID" value="KAH9496961.1"/>
    <property type="molecule type" value="Genomic_DNA"/>
</dbReference>
<reference evidence="1" key="1">
    <citation type="submission" date="2013-05" db="EMBL/GenBank/DDBJ databases">
        <authorList>
            <person name="Yim A.K.Y."/>
            <person name="Chan T.F."/>
            <person name="Ji K.M."/>
            <person name="Liu X.Y."/>
            <person name="Zhou J.W."/>
            <person name="Li R.Q."/>
            <person name="Yang K.Y."/>
            <person name="Li J."/>
            <person name="Li M."/>
            <person name="Law P.T.W."/>
            <person name="Wu Y.L."/>
            <person name="Cai Z.L."/>
            <person name="Qin H."/>
            <person name="Bao Y."/>
            <person name="Leung R.K.K."/>
            <person name="Ng P.K.S."/>
            <person name="Zou J."/>
            <person name="Zhong X.J."/>
            <person name="Ran P.X."/>
            <person name="Zhong N.S."/>
            <person name="Liu Z.G."/>
            <person name="Tsui S.K.W."/>
        </authorList>
    </citation>
    <scope>NUCLEOTIDE SEQUENCE</scope>
    <source>
        <strain evidence="1">Derf</strain>
        <tissue evidence="1">Whole organism</tissue>
    </source>
</reference>
<comment type="caution">
    <text evidence="1">The sequence shown here is derived from an EMBL/GenBank/DDBJ whole genome shotgun (WGS) entry which is preliminary data.</text>
</comment>
<reference evidence="1" key="2">
    <citation type="journal article" date="2022" name="Res Sq">
        <title>Comparative Genomics Reveals Insights into the Divergent Evolution of Astigmatic Mites and Household Pest Adaptations.</title>
        <authorList>
            <person name="Xiong Q."/>
            <person name="Wan A.T.-Y."/>
            <person name="Liu X.-Y."/>
            <person name="Fung C.S.-H."/>
            <person name="Xiao X."/>
            <person name="Malainual N."/>
            <person name="Hou J."/>
            <person name="Wang L."/>
            <person name="Wang M."/>
            <person name="Yang K."/>
            <person name="Cui Y."/>
            <person name="Leung E."/>
            <person name="Nong W."/>
            <person name="Shin S.-K."/>
            <person name="Au S."/>
            <person name="Jeong K.Y."/>
            <person name="Chew F.T."/>
            <person name="Hui J."/>
            <person name="Leung T.F."/>
            <person name="Tungtrongchitr A."/>
            <person name="Zhong N."/>
            <person name="Liu Z."/>
            <person name="Tsui S."/>
        </authorList>
    </citation>
    <scope>NUCLEOTIDE SEQUENCE</scope>
    <source>
        <strain evidence="1">Derf</strain>
        <tissue evidence="1">Whole organism</tissue>
    </source>
</reference>
<keyword evidence="2" id="KW-1185">Reference proteome</keyword>
<dbReference type="Proteomes" id="UP000790347">
    <property type="component" value="Unassembled WGS sequence"/>
</dbReference>
<accession>A0A922HP80</accession>
<name>A0A922HP80_DERFA</name>
<organism evidence="1 2">
    <name type="scientific">Dermatophagoides farinae</name>
    <name type="common">American house dust mite</name>
    <dbReference type="NCBI Taxonomy" id="6954"/>
    <lineage>
        <taxon>Eukaryota</taxon>
        <taxon>Metazoa</taxon>
        <taxon>Ecdysozoa</taxon>
        <taxon>Arthropoda</taxon>
        <taxon>Chelicerata</taxon>
        <taxon>Arachnida</taxon>
        <taxon>Acari</taxon>
        <taxon>Acariformes</taxon>
        <taxon>Sarcoptiformes</taxon>
        <taxon>Astigmata</taxon>
        <taxon>Psoroptidia</taxon>
        <taxon>Analgoidea</taxon>
        <taxon>Pyroglyphidae</taxon>
        <taxon>Dermatophagoidinae</taxon>
        <taxon>Dermatophagoides</taxon>
    </lineage>
</organism>
<protein>
    <submittedName>
        <fullName evidence="1">Uncharacterized protein</fullName>
    </submittedName>
</protein>
<evidence type="ECO:0000313" key="1">
    <source>
        <dbReference type="EMBL" id="KAH9496961.1"/>
    </source>
</evidence>
<proteinExistence type="predicted"/>
<sequence>MENFDSGFHNNSIDEGCKTLRCTSANNLEILPSYSLNHLNDISAAIFQLYLEDSYSQKLDLYLVN</sequence>
<gene>
    <name evidence="1" type="ORF">DERF_012982</name>
</gene>